<gene>
    <name evidence="6" type="ORF">E1B28_007282</name>
</gene>
<feature type="region of interest" description="Disordered" evidence="3">
    <location>
        <begin position="67"/>
        <end position="86"/>
    </location>
</feature>
<sequence>MSSSVDQLLELILQLKKTTPAAAKQILNSQPQIAYAVITLLVSMNAIDIEVFKKTLADFATSQTQAATAATPSQSTPAPAPAIPPHMQQNQQLNYRAGTPPTATPTPPIAQPQPGYSHGYPQPQGPAGYRYGVQSTPQSSSQYGSGPPGGGYGGYSQQQSQQPYHHPTPPYGPPHSHSAQGYGPSSATQAAAPPPQALNSTASVISQINPAILAEIPEEQKAMVIHVLSMTPEMISRLPPQDRANIVQLRSTLGL</sequence>
<keyword evidence="2" id="KW-0539">Nucleus</keyword>
<evidence type="ECO:0008006" key="8">
    <source>
        <dbReference type="Google" id="ProtNLM"/>
    </source>
</evidence>
<evidence type="ECO:0000256" key="1">
    <source>
        <dbReference type="ARBA" id="ARBA00004123"/>
    </source>
</evidence>
<dbReference type="Pfam" id="PF14304">
    <property type="entry name" value="CSTF_C"/>
    <property type="match status" value="1"/>
</dbReference>
<organism evidence="6 7">
    <name type="scientific">Marasmius oreades</name>
    <name type="common">fairy-ring Marasmius</name>
    <dbReference type="NCBI Taxonomy" id="181124"/>
    <lineage>
        <taxon>Eukaryota</taxon>
        <taxon>Fungi</taxon>
        <taxon>Dikarya</taxon>
        <taxon>Basidiomycota</taxon>
        <taxon>Agaricomycotina</taxon>
        <taxon>Agaricomycetes</taxon>
        <taxon>Agaricomycetidae</taxon>
        <taxon>Agaricales</taxon>
        <taxon>Marasmiineae</taxon>
        <taxon>Marasmiaceae</taxon>
        <taxon>Marasmius</taxon>
    </lineage>
</organism>
<evidence type="ECO:0000259" key="5">
    <source>
        <dbReference type="Pfam" id="PF14327"/>
    </source>
</evidence>
<dbReference type="Pfam" id="PF14327">
    <property type="entry name" value="CSTF2_hinge"/>
    <property type="match status" value="1"/>
</dbReference>
<dbReference type="InterPro" id="IPR038192">
    <property type="entry name" value="CSTF_C_sf"/>
</dbReference>
<dbReference type="GO" id="GO:0003729">
    <property type="term" value="F:mRNA binding"/>
    <property type="evidence" value="ECO:0007669"/>
    <property type="project" value="TreeGrafter"/>
</dbReference>
<feature type="compositionally biased region" description="Pro residues" evidence="3">
    <location>
        <begin position="102"/>
        <end position="111"/>
    </location>
</feature>
<evidence type="ECO:0000256" key="2">
    <source>
        <dbReference type="ARBA" id="ARBA00023242"/>
    </source>
</evidence>
<dbReference type="KEGG" id="more:E1B28_007282"/>
<comment type="caution">
    <text evidence="6">The sequence shown here is derived from an EMBL/GenBank/DDBJ whole genome shotgun (WGS) entry which is preliminary data.</text>
</comment>
<proteinExistence type="predicted"/>
<dbReference type="EMBL" id="CM032184">
    <property type="protein sequence ID" value="KAG7093618.1"/>
    <property type="molecule type" value="Genomic_DNA"/>
</dbReference>
<keyword evidence="7" id="KW-1185">Reference proteome</keyword>
<feature type="domain" description="Cleavage stimulation factor subunit 2 hinge" evidence="5">
    <location>
        <begin position="6"/>
        <end position="54"/>
    </location>
</feature>
<evidence type="ECO:0000313" key="6">
    <source>
        <dbReference type="EMBL" id="KAG7093618.1"/>
    </source>
</evidence>
<dbReference type="OrthoDB" id="272703at2759"/>
<reference evidence="6" key="1">
    <citation type="journal article" date="2021" name="Genome Biol. Evol.">
        <title>The assembled and annotated genome of the fairy-ring fungus Marasmius oreades.</title>
        <authorList>
            <person name="Hiltunen M."/>
            <person name="Ament-Velasquez S.L."/>
            <person name="Johannesson H."/>
        </authorList>
    </citation>
    <scope>NUCLEOTIDE SEQUENCE</scope>
    <source>
        <strain evidence="6">03SP1</strain>
    </source>
</reference>
<dbReference type="InterPro" id="IPR025742">
    <property type="entry name" value="CSTF2_hinge"/>
</dbReference>
<dbReference type="RefSeq" id="XP_043010088.1">
    <property type="nucleotide sequence ID" value="XM_043152004.1"/>
</dbReference>
<comment type="subcellular location">
    <subcellularLocation>
        <location evidence="1">Nucleus</location>
    </subcellularLocation>
</comment>
<dbReference type="AlphaFoldDB" id="A0A9P7UTL7"/>
<name>A0A9P7UTL7_9AGAR</name>
<feature type="compositionally biased region" description="Low complexity" evidence="3">
    <location>
        <begin position="134"/>
        <end position="145"/>
    </location>
</feature>
<dbReference type="GO" id="GO:0031124">
    <property type="term" value="P:mRNA 3'-end processing"/>
    <property type="evidence" value="ECO:0007669"/>
    <property type="project" value="InterPro"/>
</dbReference>
<protein>
    <recommendedName>
        <fullName evidence="8">Cleavage stimulation factor subunit 2 hinge domain-containing protein</fullName>
    </recommendedName>
</protein>
<dbReference type="PANTHER" id="PTHR45735">
    <property type="entry name" value="CLEAVAGE STIMULATION FACTOR SUBUNIT 2"/>
    <property type="match status" value="1"/>
</dbReference>
<feature type="region of interest" description="Disordered" evidence="3">
    <location>
        <begin position="95"/>
        <end position="197"/>
    </location>
</feature>
<dbReference type="PANTHER" id="PTHR45735:SF2">
    <property type="entry name" value="CLEAVAGE STIMULATION FACTOR SUBUNIT 2"/>
    <property type="match status" value="1"/>
</dbReference>
<dbReference type="Proteomes" id="UP001049176">
    <property type="component" value="Chromosome 4"/>
</dbReference>
<dbReference type="Gene3D" id="1.10.20.70">
    <property type="entry name" value="Transcription termination and cleavage factor, C-terminal domain"/>
    <property type="match status" value="1"/>
</dbReference>
<feature type="compositionally biased region" description="Low complexity" evidence="3">
    <location>
        <begin position="174"/>
        <end position="191"/>
    </location>
</feature>
<accession>A0A9P7UTL7</accession>
<feature type="domain" description="Transcription termination and cleavage factor C-terminal" evidence="4">
    <location>
        <begin position="219"/>
        <end position="251"/>
    </location>
</feature>
<evidence type="ECO:0000313" key="7">
    <source>
        <dbReference type="Proteomes" id="UP001049176"/>
    </source>
</evidence>
<evidence type="ECO:0000256" key="3">
    <source>
        <dbReference type="SAM" id="MobiDB-lite"/>
    </source>
</evidence>
<dbReference type="GO" id="GO:0005847">
    <property type="term" value="C:mRNA cleavage and polyadenylation specificity factor complex"/>
    <property type="evidence" value="ECO:0007669"/>
    <property type="project" value="TreeGrafter"/>
</dbReference>
<evidence type="ECO:0000259" key="4">
    <source>
        <dbReference type="Pfam" id="PF14304"/>
    </source>
</evidence>
<dbReference type="GeneID" id="66076358"/>
<feature type="compositionally biased region" description="Low complexity" evidence="3">
    <location>
        <begin position="155"/>
        <end position="165"/>
    </location>
</feature>
<dbReference type="InterPro" id="IPR026896">
    <property type="entry name" value="CSTF_C"/>
</dbReference>
<feature type="compositionally biased region" description="Low complexity" evidence="3">
    <location>
        <begin position="67"/>
        <end position="77"/>
    </location>
</feature>